<proteinExistence type="inferred from homology"/>
<comment type="similarity">
    <text evidence="2">Belongs to the pseudouridine synthase RluA family.</text>
</comment>
<dbReference type="GO" id="GO:0000455">
    <property type="term" value="P:enzyme-directed rRNA pseudouridine synthesis"/>
    <property type="evidence" value="ECO:0007669"/>
    <property type="project" value="TreeGrafter"/>
</dbReference>
<keyword evidence="4" id="KW-0413">Isomerase</keyword>
<dbReference type="OrthoDB" id="428658at2759"/>
<evidence type="ECO:0000256" key="3">
    <source>
        <dbReference type="ARBA" id="ARBA00023128"/>
    </source>
</evidence>
<keyword evidence="7" id="KW-1185">Reference proteome</keyword>
<dbReference type="Gramene" id="ONK70293">
    <property type="protein sequence ID" value="ONK70293"/>
    <property type="gene ID" value="A4U43_C05F32240"/>
</dbReference>
<dbReference type="Pfam" id="PF00849">
    <property type="entry name" value="PseudoU_synth_2"/>
    <property type="match status" value="1"/>
</dbReference>
<dbReference type="Proteomes" id="UP000243459">
    <property type="component" value="Chromosome 5"/>
</dbReference>
<dbReference type="GO" id="GO:0003723">
    <property type="term" value="F:RNA binding"/>
    <property type="evidence" value="ECO:0007669"/>
    <property type="project" value="InterPro"/>
</dbReference>
<dbReference type="Gene3D" id="3.30.2350.10">
    <property type="entry name" value="Pseudouridine synthase"/>
    <property type="match status" value="1"/>
</dbReference>
<protein>
    <recommendedName>
        <fullName evidence="5">Pseudouridine synthase RsuA/RluA-like domain-containing protein</fullName>
    </recommendedName>
</protein>
<dbReference type="GO" id="GO:0009982">
    <property type="term" value="F:pseudouridine synthase activity"/>
    <property type="evidence" value="ECO:0007669"/>
    <property type="project" value="InterPro"/>
</dbReference>
<dbReference type="SUPFAM" id="SSF55120">
    <property type="entry name" value="Pseudouridine synthase"/>
    <property type="match status" value="1"/>
</dbReference>
<dbReference type="InterPro" id="IPR006145">
    <property type="entry name" value="PsdUridine_synth_RsuA/RluA"/>
</dbReference>
<reference evidence="7" key="1">
    <citation type="journal article" date="2017" name="Nat. Commun.">
        <title>The asparagus genome sheds light on the origin and evolution of a young Y chromosome.</title>
        <authorList>
            <person name="Harkess A."/>
            <person name="Zhou J."/>
            <person name="Xu C."/>
            <person name="Bowers J.E."/>
            <person name="Van der Hulst R."/>
            <person name="Ayyampalayam S."/>
            <person name="Mercati F."/>
            <person name="Riccardi P."/>
            <person name="McKain M.R."/>
            <person name="Kakrana A."/>
            <person name="Tang H."/>
            <person name="Ray J."/>
            <person name="Groenendijk J."/>
            <person name="Arikit S."/>
            <person name="Mathioni S.M."/>
            <person name="Nakano M."/>
            <person name="Shan H."/>
            <person name="Telgmann-Rauber A."/>
            <person name="Kanno A."/>
            <person name="Yue Z."/>
            <person name="Chen H."/>
            <person name="Li W."/>
            <person name="Chen Y."/>
            <person name="Xu X."/>
            <person name="Zhang Y."/>
            <person name="Luo S."/>
            <person name="Chen H."/>
            <person name="Gao J."/>
            <person name="Mao Z."/>
            <person name="Pires J.C."/>
            <person name="Luo M."/>
            <person name="Kudrna D."/>
            <person name="Wing R.A."/>
            <person name="Meyers B.C."/>
            <person name="Yi K."/>
            <person name="Kong H."/>
            <person name="Lavrijsen P."/>
            <person name="Sunseri F."/>
            <person name="Falavigna A."/>
            <person name="Ye Y."/>
            <person name="Leebens-Mack J.H."/>
            <person name="Chen G."/>
        </authorList>
    </citation>
    <scope>NUCLEOTIDE SEQUENCE [LARGE SCALE GENOMIC DNA]</scope>
    <source>
        <strain evidence="7">cv. DH0086</strain>
    </source>
</reference>
<dbReference type="InterPro" id="IPR020103">
    <property type="entry name" value="PsdUridine_synth_cat_dom_sf"/>
</dbReference>
<name>A0A5P1EXV3_ASPOF</name>
<feature type="domain" description="Pseudouridine synthase RsuA/RluA-like" evidence="5">
    <location>
        <begin position="178"/>
        <end position="347"/>
    </location>
</feature>
<evidence type="ECO:0000256" key="1">
    <source>
        <dbReference type="ARBA" id="ARBA00004173"/>
    </source>
</evidence>
<accession>A0A5P1EXV3</accession>
<dbReference type="InterPro" id="IPR050188">
    <property type="entry name" value="RluA_PseudoU_synthase"/>
</dbReference>
<dbReference type="PANTHER" id="PTHR21600">
    <property type="entry name" value="MITOCHONDRIAL RNA PSEUDOURIDINE SYNTHASE"/>
    <property type="match status" value="1"/>
</dbReference>
<dbReference type="PANTHER" id="PTHR21600:SF81">
    <property type="entry name" value="21S RRNA PSEUDOURIDINE(2819) SYNTHASE"/>
    <property type="match status" value="1"/>
</dbReference>
<evidence type="ECO:0000313" key="6">
    <source>
        <dbReference type="EMBL" id="ONK70293.1"/>
    </source>
</evidence>
<evidence type="ECO:0000259" key="5">
    <source>
        <dbReference type="Pfam" id="PF00849"/>
    </source>
</evidence>
<evidence type="ECO:0000256" key="2">
    <source>
        <dbReference type="ARBA" id="ARBA00010876"/>
    </source>
</evidence>
<evidence type="ECO:0000313" key="7">
    <source>
        <dbReference type="Proteomes" id="UP000243459"/>
    </source>
</evidence>
<dbReference type="AlphaFoldDB" id="A0A5P1EXV3"/>
<comment type="subcellular location">
    <subcellularLocation>
        <location evidence="1">Mitochondrion</location>
    </subcellularLocation>
</comment>
<dbReference type="GO" id="GO:0005739">
    <property type="term" value="C:mitochondrion"/>
    <property type="evidence" value="ECO:0007669"/>
    <property type="project" value="UniProtKB-SubCell"/>
</dbReference>
<dbReference type="EMBL" id="CM007385">
    <property type="protein sequence ID" value="ONK70293.1"/>
    <property type="molecule type" value="Genomic_DNA"/>
</dbReference>
<gene>
    <name evidence="6" type="ORF">A4U43_C05F32240</name>
</gene>
<organism evidence="6 7">
    <name type="scientific">Asparagus officinalis</name>
    <name type="common">Garden asparagus</name>
    <dbReference type="NCBI Taxonomy" id="4686"/>
    <lineage>
        <taxon>Eukaryota</taxon>
        <taxon>Viridiplantae</taxon>
        <taxon>Streptophyta</taxon>
        <taxon>Embryophyta</taxon>
        <taxon>Tracheophyta</taxon>
        <taxon>Spermatophyta</taxon>
        <taxon>Magnoliopsida</taxon>
        <taxon>Liliopsida</taxon>
        <taxon>Asparagales</taxon>
        <taxon>Asparagaceae</taxon>
        <taxon>Asparagoideae</taxon>
        <taxon>Asparagus</taxon>
    </lineage>
</organism>
<evidence type="ECO:0000256" key="4">
    <source>
        <dbReference type="ARBA" id="ARBA00023235"/>
    </source>
</evidence>
<keyword evidence="3" id="KW-0496">Mitochondrion</keyword>
<sequence>MASLRPCRRQLWTRSQTSSSTFQVLRSLYSATTSQDREQAGQDNFHKWVTLPPFSPQMDASSIGREIAGRNPIGRGEPITALKWVRRCCPQLPMSLVQKLFRLRQVRKELANSNQLFTEEEVKQKKIKRVSAKDTLDSGDVILLPITVQELVPETKDSSSNEDEVKFMRSLVLYKDPDIIVLNKPPGLPVQGGVGIKYSVDALAAMALKYDYSEPPRLVHRLDRESSGVLVLGRTQTSAAILHSIFRDKTSEVESNDVNDVQKVLQKKYWALVIGIPRLLKGLISAPLAKIVLEDGKSDRITIARDVSTPSQHALTEYKVIRSANGYSWLELHPLTGRKHQLRVHCAEALGTPIVGDYKYGWKAHRNLEPVPSLQSEFEHEMLPFGLESQGGSISDKEPRMHLHCREMTLPNIASAMQQLESSTNLDLSKIDVLDLVAPVPWYMKESWEILNY</sequence>
<dbReference type="CDD" id="cd02869">
    <property type="entry name" value="PseudoU_synth_RluA_like"/>
    <property type="match status" value="1"/>
</dbReference>
<dbReference type="OMA" id="GRQAHQK"/>